<organism evidence="1 2">
    <name type="scientific">Stephania japonica</name>
    <dbReference type="NCBI Taxonomy" id="461633"/>
    <lineage>
        <taxon>Eukaryota</taxon>
        <taxon>Viridiplantae</taxon>
        <taxon>Streptophyta</taxon>
        <taxon>Embryophyta</taxon>
        <taxon>Tracheophyta</taxon>
        <taxon>Spermatophyta</taxon>
        <taxon>Magnoliopsida</taxon>
        <taxon>Ranunculales</taxon>
        <taxon>Menispermaceae</taxon>
        <taxon>Menispermoideae</taxon>
        <taxon>Cissampelideae</taxon>
        <taxon>Stephania</taxon>
    </lineage>
</organism>
<keyword evidence="2" id="KW-1185">Reference proteome</keyword>
<comment type="caution">
    <text evidence="1">The sequence shown here is derived from an EMBL/GenBank/DDBJ whole genome shotgun (WGS) entry which is preliminary data.</text>
</comment>
<dbReference type="EMBL" id="JBBNAE010000002">
    <property type="protein sequence ID" value="KAK9144659.1"/>
    <property type="molecule type" value="Genomic_DNA"/>
</dbReference>
<sequence length="255" mass="29351">MVESLEEMKNQIRVFSLEMKTAFNALSRRFDELFFLHFGIVLPDMGEQQLEEPSDWETPDPTDLEACELISINGDPNPVSMEGSLTVEVANLGASKVVRIVVEPDLVKKQSLDLESEAKSEVQILAVKIDKPFLRPPPRQPNQSTAMSHPQIHQIWPYSRRFQLIPLLIRLRDQLRDPLCCWKFYRLQRCTSSRDDDLFRGTPFEEIVRSEEQQGVGLYVVSVDICFTALCSINDLECFRFSVMEVVHHMDYEGA</sequence>
<evidence type="ECO:0000313" key="1">
    <source>
        <dbReference type="EMBL" id="KAK9144659.1"/>
    </source>
</evidence>
<dbReference type="AlphaFoldDB" id="A0AAP0K3M2"/>
<gene>
    <name evidence="1" type="ORF">Sjap_004562</name>
</gene>
<evidence type="ECO:0000313" key="2">
    <source>
        <dbReference type="Proteomes" id="UP001417504"/>
    </source>
</evidence>
<reference evidence="1 2" key="1">
    <citation type="submission" date="2024-01" db="EMBL/GenBank/DDBJ databases">
        <title>Genome assemblies of Stephania.</title>
        <authorList>
            <person name="Yang L."/>
        </authorList>
    </citation>
    <scope>NUCLEOTIDE SEQUENCE [LARGE SCALE GENOMIC DNA]</scope>
    <source>
        <strain evidence="1">QJT</strain>
        <tissue evidence="1">Leaf</tissue>
    </source>
</reference>
<protein>
    <submittedName>
        <fullName evidence="1">Uncharacterized protein</fullName>
    </submittedName>
</protein>
<proteinExistence type="predicted"/>
<dbReference type="Proteomes" id="UP001417504">
    <property type="component" value="Unassembled WGS sequence"/>
</dbReference>
<accession>A0AAP0K3M2</accession>
<name>A0AAP0K3M2_9MAGN</name>